<organism evidence="2 3">
    <name type="scientific">Paenibacillus oralis</name>
    <dbReference type="NCBI Taxonomy" id="2490856"/>
    <lineage>
        <taxon>Bacteria</taxon>
        <taxon>Bacillati</taxon>
        <taxon>Bacillota</taxon>
        <taxon>Bacilli</taxon>
        <taxon>Bacillales</taxon>
        <taxon>Paenibacillaceae</taxon>
        <taxon>Paenibacillus</taxon>
    </lineage>
</organism>
<evidence type="ECO:0000313" key="2">
    <source>
        <dbReference type="EMBL" id="RRJ64664.1"/>
    </source>
</evidence>
<dbReference type="RefSeq" id="WP_128632467.1">
    <property type="nucleotide sequence ID" value="NZ_RRCN01000001.1"/>
</dbReference>
<dbReference type="AlphaFoldDB" id="A0A3P3U3F0"/>
<name>A0A3P3U3F0_9BACL</name>
<dbReference type="Pfam" id="PF10057">
    <property type="entry name" value="MpsC"/>
    <property type="match status" value="1"/>
</dbReference>
<reference evidence="2 3" key="1">
    <citation type="submission" date="2018-11" db="EMBL/GenBank/DDBJ databases">
        <title>Genome sequencing of Paenibacillus sp. KCOM 3021 (= ChDC PVNT-B20).</title>
        <authorList>
            <person name="Kook J.-K."/>
            <person name="Park S.-N."/>
            <person name="Lim Y.K."/>
        </authorList>
    </citation>
    <scope>NUCLEOTIDE SEQUENCE [LARGE SCALE GENOMIC DNA]</scope>
    <source>
        <strain evidence="2 3">KCOM 3021</strain>
    </source>
</reference>
<proteinExistence type="predicted"/>
<feature type="domain" description="Na+-translocating membrane potential-generating system MpsC" evidence="1">
    <location>
        <begin position="8"/>
        <end position="114"/>
    </location>
</feature>
<keyword evidence="3" id="KW-1185">Reference proteome</keyword>
<dbReference type="Proteomes" id="UP000267017">
    <property type="component" value="Unassembled WGS sequence"/>
</dbReference>
<dbReference type="EMBL" id="RRCN01000001">
    <property type="protein sequence ID" value="RRJ64664.1"/>
    <property type="molecule type" value="Genomic_DNA"/>
</dbReference>
<sequence>MSIATVFEVQEKIRRLAIKIVKHYRGKGPENVKVNLDGAGKVTVEIKGILSNLSEILVKEGATDLVKQYWNVLQPYLEREFMQEAADTVGGPFTYSWTISHDRQGERAIIIELNKRFD</sequence>
<evidence type="ECO:0000313" key="3">
    <source>
        <dbReference type="Proteomes" id="UP000267017"/>
    </source>
</evidence>
<dbReference type="OrthoDB" id="2630594at2"/>
<dbReference type="InterPro" id="IPR018745">
    <property type="entry name" value="MpsC"/>
</dbReference>
<evidence type="ECO:0000259" key="1">
    <source>
        <dbReference type="Pfam" id="PF10057"/>
    </source>
</evidence>
<protein>
    <submittedName>
        <fullName evidence="2">DUF2294 family protein</fullName>
    </submittedName>
</protein>
<comment type="caution">
    <text evidence="2">The sequence shown here is derived from an EMBL/GenBank/DDBJ whole genome shotgun (WGS) entry which is preliminary data.</text>
</comment>
<accession>A0A3P3U3F0</accession>
<gene>
    <name evidence="2" type="ORF">EHV15_18360</name>
</gene>